<dbReference type="Proteomes" id="UP000291020">
    <property type="component" value="Unassembled WGS sequence"/>
</dbReference>
<keyword evidence="4" id="KW-1185">Reference proteome</keyword>
<protein>
    <recommendedName>
        <fullName evidence="2">KRAB domain-containing protein</fullName>
    </recommendedName>
</protein>
<feature type="region of interest" description="Disordered" evidence="1">
    <location>
        <begin position="72"/>
        <end position="92"/>
    </location>
</feature>
<dbReference type="InterPro" id="IPR036051">
    <property type="entry name" value="KRAB_dom_sf"/>
</dbReference>
<evidence type="ECO:0000313" key="3">
    <source>
        <dbReference type="Ensembl" id="ENSGAGP00000021040.1"/>
    </source>
</evidence>
<dbReference type="SMART" id="SM00349">
    <property type="entry name" value="KRAB"/>
    <property type="match status" value="1"/>
</dbReference>
<dbReference type="SUPFAM" id="SSF109640">
    <property type="entry name" value="KRAB domain (Kruppel-associated box)"/>
    <property type="match status" value="1"/>
</dbReference>
<evidence type="ECO:0000313" key="4">
    <source>
        <dbReference type="Proteomes" id="UP000291020"/>
    </source>
</evidence>
<feature type="domain" description="KRAB" evidence="2">
    <location>
        <begin position="17"/>
        <end position="97"/>
    </location>
</feature>
<evidence type="ECO:0000259" key="2">
    <source>
        <dbReference type="PROSITE" id="PS50805"/>
    </source>
</evidence>
<dbReference type="AlphaFoldDB" id="A0A452I0Q8"/>
<evidence type="ECO:0000256" key="1">
    <source>
        <dbReference type="SAM" id="MobiDB-lite"/>
    </source>
</evidence>
<reference evidence="3" key="2">
    <citation type="submission" date="2025-08" db="UniProtKB">
        <authorList>
            <consortium name="Ensembl"/>
        </authorList>
    </citation>
    <scope>IDENTIFICATION</scope>
</reference>
<dbReference type="PROSITE" id="PS50805">
    <property type="entry name" value="KRAB"/>
    <property type="match status" value="1"/>
</dbReference>
<dbReference type="InterPro" id="IPR050169">
    <property type="entry name" value="Krueppel_C2H2_ZnF"/>
</dbReference>
<accession>A0A452I0Q8</accession>
<dbReference type="InterPro" id="IPR001909">
    <property type="entry name" value="KRAB"/>
</dbReference>
<sequence length="148" mass="16570">MARPGPSRSFAMLQVPVAFEDVAVYFSLEEWAALAKWQRELYRDVMKENYELVASLGEAPFPLFSQGRGSGTELRRISDPGNAVLSSPAPSPRALGPVARRVYVGQQRFSGLGERWRDGLKPRETIRDKERFKQWLAFLGPGGSCDHS</sequence>
<dbReference type="Ensembl" id="ENSGAGT00000023961.1">
    <property type="protein sequence ID" value="ENSGAGP00000021040.1"/>
    <property type="gene ID" value="ENSGAGG00000015449.1"/>
</dbReference>
<dbReference type="CDD" id="cd07765">
    <property type="entry name" value="KRAB_A-box"/>
    <property type="match status" value="1"/>
</dbReference>
<reference evidence="3" key="3">
    <citation type="submission" date="2025-09" db="UniProtKB">
        <authorList>
            <consortium name="Ensembl"/>
        </authorList>
    </citation>
    <scope>IDENTIFICATION</scope>
</reference>
<dbReference type="GO" id="GO:0006355">
    <property type="term" value="P:regulation of DNA-templated transcription"/>
    <property type="evidence" value="ECO:0007669"/>
    <property type="project" value="InterPro"/>
</dbReference>
<dbReference type="STRING" id="38772.ENSGAGP00000021040"/>
<proteinExistence type="predicted"/>
<organism evidence="3 4">
    <name type="scientific">Gopherus agassizii</name>
    <name type="common">Agassiz's desert tortoise</name>
    <dbReference type="NCBI Taxonomy" id="38772"/>
    <lineage>
        <taxon>Eukaryota</taxon>
        <taxon>Metazoa</taxon>
        <taxon>Chordata</taxon>
        <taxon>Craniata</taxon>
        <taxon>Vertebrata</taxon>
        <taxon>Euteleostomi</taxon>
        <taxon>Archelosauria</taxon>
        <taxon>Testudinata</taxon>
        <taxon>Testudines</taxon>
        <taxon>Cryptodira</taxon>
        <taxon>Durocryptodira</taxon>
        <taxon>Testudinoidea</taxon>
        <taxon>Testudinidae</taxon>
        <taxon>Gopherus</taxon>
    </lineage>
</organism>
<name>A0A452I0Q8_9SAUR</name>
<dbReference type="PANTHER" id="PTHR23232:SF133">
    <property type="entry name" value="RIKEN CDNA 1700020N01 GENE"/>
    <property type="match status" value="1"/>
</dbReference>
<dbReference type="Gene3D" id="6.10.140.140">
    <property type="match status" value="1"/>
</dbReference>
<dbReference type="PANTHER" id="PTHR23232">
    <property type="entry name" value="KRAB DOMAIN C2H2 ZINC FINGER"/>
    <property type="match status" value="1"/>
</dbReference>
<dbReference type="Pfam" id="PF01352">
    <property type="entry name" value="KRAB"/>
    <property type="match status" value="1"/>
</dbReference>
<reference evidence="4" key="1">
    <citation type="journal article" date="2017" name="PLoS ONE">
        <title>The Agassiz's desert tortoise genome provides a resource for the conservation of a threatened species.</title>
        <authorList>
            <person name="Tollis M."/>
            <person name="DeNardo D.F."/>
            <person name="Cornelius J.A."/>
            <person name="Dolby G.A."/>
            <person name="Edwards T."/>
            <person name="Henen B.T."/>
            <person name="Karl A.E."/>
            <person name="Murphy R.W."/>
            <person name="Kusumi K."/>
        </authorList>
    </citation>
    <scope>NUCLEOTIDE SEQUENCE [LARGE SCALE GENOMIC DNA]</scope>
</reference>